<dbReference type="NCBIfam" id="NF047509">
    <property type="entry name" value="Rv3131_FMN_oxido"/>
    <property type="match status" value="1"/>
</dbReference>
<protein>
    <recommendedName>
        <fullName evidence="2">Nitroreductase domain-containing protein</fullName>
    </recommendedName>
</protein>
<dbReference type="Pfam" id="PF00881">
    <property type="entry name" value="Nitroreductase"/>
    <property type="match status" value="1"/>
</dbReference>
<dbReference type="InterPro" id="IPR000415">
    <property type="entry name" value="Nitroreductase-like"/>
</dbReference>
<feature type="region of interest" description="Disordered" evidence="1">
    <location>
        <begin position="354"/>
        <end position="386"/>
    </location>
</feature>
<feature type="domain" description="Nitroreductase" evidence="2">
    <location>
        <begin position="172"/>
        <end position="358"/>
    </location>
</feature>
<dbReference type="Proteomes" id="UP000630887">
    <property type="component" value="Unassembled WGS sequence"/>
</dbReference>
<keyword evidence="4" id="KW-1185">Reference proteome</keyword>
<dbReference type="GO" id="GO:0016491">
    <property type="term" value="F:oxidoreductase activity"/>
    <property type="evidence" value="ECO:0007669"/>
    <property type="project" value="InterPro"/>
</dbReference>
<dbReference type="InterPro" id="IPR050627">
    <property type="entry name" value="Nitroreductase/BluB"/>
</dbReference>
<evidence type="ECO:0000259" key="2">
    <source>
        <dbReference type="Pfam" id="PF00881"/>
    </source>
</evidence>
<gene>
    <name evidence="3" type="ORF">Cco03nite_14920</name>
</gene>
<sequence>MVVEQEHTDHPRIVRSGRCAGEGTKDPSPAGTLAPPDAGRPALPAGPRRADSEGMTAVETNREQVLRDAARTALAAPSVFNTQPWRWHAGPDGLRLYADRRRSLPVADPAGRLLTVSCGAALHHARTALAAAGHDVQVRQLPDPADPDLLAELRIVGPYRPHLAELQASAAIRRRRTDRRPFTSEQVTEAECWALIVAGEREHAHVHLVDIDQIPVLALAAVRAGALQLSDADYRAELADWTHRPPWSGEGVPTETTVRAVQRRVPIRDYAPFGGQTMHPGRDTDAGARYLIVFTDDDTPPAWLRAGQALSAVLLTAAVHGLGSAPISDVTEVADTRDELRRLLPGLGEPQVCVRVGHAPPGEPPPVTRRSAEESIDAVTPNRGQP</sequence>
<name>A0A8J3KRJ5_9ACTN</name>
<feature type="region of interest" description="Disordered" evidence="1">
    <location>
        <begin position="1"/>
        <end position="56"/>
    </location>
</feature>
<feature type="compositionally biased region" description="Basic and acidic residues" evidence="1">
    <location>
        <begin position="1"/>
        <end position="12"/>
    </location>
</feature>
<reference evidence="3 4" key="1">
    <citation type="submission" date="2021-01" db="EMBL/GenBank/DDBJ databases">
        <title>Whole genome shotgun sequence of Catellatospora coxensis NBRC 107359.</title>
        <authorList>
            <person name="Komaki H."/>
            <person name="Tamura T."/>
        </authorList>
    </citation>
    <scope>NUCLEOTIDE SEQUENCE [LARGE SCALE GENOMIC DNA]</scope>
    <source>
        <strain evidence="3 4">NBRC 107359</strain>
    </source>
</reference>
<dbReference type="PANTHER" id="PTHR23026:SF123">
    <property type="entry name" value="NAD(P)H NITROREDUCTASE RV3131-RELATED"/>
    <property type="match status" value="1"/>
</dbReference>
<dbReference type="PANTHER" id="PTHR23026">
    <property type="entry name" value="NADPH NITROREDUCTASE"/>
    <property type="match status" value="1"/>
</dbReference>
<proteinExistence type="predicted"/>
<accession>A0A8J3KRJ5</accession>
<dbReference type="SUPFAM" id="SSF55469">
    <property type="entry name" value="FMN-dependent nitroreductase-like"/>
    <property type="match status" value="2"/>
</dbReference>
<evidence type="ECO:0000313" key="4">
    <source>
        <dbReference type="Proteomes" id="UP000630887"/>
    </source>
</evidence>
<evidence type="ECO:0000313" key="3">
    <source>
        <dbReference type="EMBL" id="GIG04792.1"/>
    </source>
</evidence>
<dbReference type="InterPro" id="IPR029479">
    <property type="entry name" value="Nitroreductase"/>
</dbReference>
<dbReference type="EMBL" id="BONI01000009">
    <property type="protein sequence ID" value="GIG04792.1"/>
    <property type="molecule type" value="Genomic_DNA"/>
</dbReference>
<dbReference type="AlphaFoldDB" id="A0A8J3KRJ5"/>
<evidence type="ECO:0000256" key="1">
    <source>
        <dbReference type="SAM" id="MobiDB-lite"/>
    </source>
</evidence>
<dbReference type="Gene3D" id="3.40.109.10">
    <property type="entry name" value="NADH Oxidase"/>
    <property type="match status" value="1"/>
</dbReference>
<organism evidence="3 4">
    <name type="scientific">Catellatospora coxensis</name>
    <dbReference type="NCBI Taxonomy" id="310354"/>
    <lineage>
        <taxon>Bacteria</taxon>
        <taxon>Bacillati</taxon>
        <taxon>Actinomycetota</taxon>
        <taxon>Actinomycetes</taxon>
        <taxon>Micromonosporales</taxon>
        <taxon>Micromonosporaceae</taxon>
        <taxon>Catellatospora</taxon>
    </lineage>
</organism>
<comment type="caution">
    <text evidence="3">The sequence shown here is derived from an EMBL/GenBank/DDBJ whole genome shotgun (WGS) entry which is preliminary data.</text>
</comment>